<evidence type="ECO:0000256" key="2">
    <source>
        <dbReference type="ARBA" id="ARBA00022790"/>
    </source>
</evidence>
<evidence type="ECO:0000256" key="3">
    <source>
        <dbReference type="SAM" id="MobiDB-lite"/>
    </source>
</evidence>
<dbReference type="SMART" id="SM00088">
    <property type="entry name" value="PINT"/>
    <property type="match status" value="1"/>
</dbReference>
<proteinExistence type="inferred from homology"/>
<dbReference type="EMBL" id="CAXHTA020000011">
    <property type="protein sequence ID" value="CAL5224552.1"/>
    <property type="molecule type" value="Genomic_DNA"/>
</dbReference>
<evidence type="ECO:0000313" key="5">
    <source>
        <dbReference type="EMBL" id="CAL5224552.1"/>
    </source>
</evidence>
<dbReference type="Pfam" id="PF22061">
    <property type="entry name" value="CSN7_HB_subdom"/>
    <property type="match status" value="1"/>
</dbReference>
<dbReference type="PROSITE" id="PS50250">
    <property type="entry name" value="PCI"/>
    <property type="match status" value="1"/>
</dbReference>
<comment type="similarity">
    <text evidence="1">Belongs to the CSN7/EIF3M family. CSN7 subfamily.</text>
</comment>
<accession>A0ABP1G418</accession>
<dbReference type="InterPro" id="IPR045237">
    <property type="entry name" value="COPS7/eIF3m"/>
</dbReference>
<reference evidence="5 6" key="1">
    <citation type="submission" date="2024-06" db="EMBL/GenBank/DDBJ databases">
        <authorList>
            <person name="Kraege A."/>
            <person name="Thomma B."/>
        </authorList>
    </citation>
    <scope>NUCLEOTIDE SEQUENCE [LARGE SCALE GENOMIC DNA]</scope>
</reference>
<dbReference type="PANTHER" id="PTHR15350:SF5">
    <property type="entry name" value="COP9 SIGNALOSOME COMPLEX SUBUNIT 7"/>
    <property type="match status" value="1"/>
</dbReference>
<organism evidence="5 6">
    <name type="scientific">Coccomyxa viridis</name>
    <dbReference type="NCBI Taxonomy" id="1274662"/>
    <lineage>
        <taxon>Eukaryota</taxon>
        <taxon>Viridiplantae</taxon>
        <taxon>Chlorophyta</taxon>
        <taxon>core chlorophytes</taxon>
        <taxon>Trebouxiophyceae</taxon>
        <taxon>Trebouxiophyceae incertae sedis</taxon>
        <taxon>Coccomyxaceae</taxon>
        <taxon>Coccomyxa</taxon>
    </lineage>
</organism>
<dbReference type="Pfam" id="PF01399">
    <property type="entry name" value="PCI"/>
    <property type="match status" value="1"/>
</dbReference>
<dbReference type="PANTHER" id="PTHR15350">
    <property type="entry name" value="COP9 SIGNALOSOME COMPLEX SUBUNIT 7/DENDRITIC CELL PROTEIN GA17"/>
    <property type="match status" value="1"/>
</dbReference>
<evidence type="ECO:0000256" key="1">
    <source>
        <dbReference type="ARBA" id="ARBA00008482"/>
    </source>
</evidence>
<feature type="domain" description="PCI" evidence="4">
    <location>
        <begin position="1"/>
        <end position="149"/>
    </location>
</feature>
<gene>
    <name evidence="5" type="primary">g7253</name>
    <name evidence="5" type="ORF">VP750_LOCUS6211</name>
</gene>
<sequence length="258" mass="28993">MEQYLLLAKRAKGRALVDLIQKATAEPGLLAFAELLDVPNVKELETSEHAPAYHLLQLFAYGTLLEYNSRSSSLPPITEEQRLKLRQLTIISIAEEKKSIPYEELMQQLSVANIRELEDLLITDCFHQGLITGRLDQKQKRVEVLDSVGRDVRASQLQPILDALKQWMEGCESVAGTLEERRQWLTQAAEQAEKDRAHAESQVQAAKKSLASENDIRVGSREDMQIDDVEGPSLDAMVEDRIGLGSGRPKRRQKTHAA</sequence>
<feature type="compositionally biased region" description="Basic residues" evidence="3">
    <location>
        <begin position="248"/>
        <end position="258"/>
    </location>
</feature>
<comment type="caution">
    <text evidence="5">The sequence shown here is derived from an EMBL/GenBank/DDBJ whole genome shotgun (WGS) entry which is preliminary data.</text>
</comment>
<dbReference type="InterPro" id="IPR000717">
    <property type="entry name" value="PCI_dom"/>
</dbReference>
<protein>
    <submittedName>
        <fullName evidence="5">G7253 protein</fullName>
    </submittedName>
</protein>
<evidence type="ECO:0000313" key="6">
    <source>
        <dbReference type="Proteomes" id="UP001497392"/>
    </source>
</evidence>
<keyword evidence="6" id="KW-1185">Reference proteome</keyword>
<keyword evidence="2" id="KW-0736">Signalosome</keyword>
<dbReference type="Proteomes" id="UP001497392">
    <property type="component" value="Unassembled WGS sequence"/>
</dbReference>
<name>A0ABP1G418_9CHLO</name>
<evidence type="ECO:0000259" key="4">
    <source>
        <dbReference type="PROSITE" id="PS50250"/>
    </source>
</evidence>
<feature type="compositionally biased region" description="Basic and acidic residues" evidence="3">
    <location>
        <begin position="214"/>
        <end position="224"/>
    </location>
</feature>
<feature type="region of interest" description="Disordered" evidence="3">
    <location>
        <begin position="193"/>
        <end position="258"/>
    </location>
</feature>